<feature type="compositionally biased region" description="Low complexity" evidence="12">
    <location>
        <begin position="241"/>
        <end position="259"/>
    </location>
</feature>
<evidence type="ECO:0008006" key="18">
    <source>
        <dbReference type="Google" id="ProtNLM"/>
    </source>
</evidence>
<dbReference type="AlphaFoldDB" id="A0A0D3IP00"/>
<dbReference type="GeneID" id="17259126"/>
<dbReference type="InterPro" id="IPR039421">
    <property type="entry name" value="Type_1_exporter"/>
</dbReference>
<evidence type="ECO:0000256" key="9">
    <source>
        <dbReference type="ARBA" id="ARBA00022989"/>
    </source>
</evidence>
<keyword evidence="10 13" id="KW-0472">Membrane</keyword>
<dbReference type="RefSeq" id="XP_005765414.1">
    <property type="nucleotide sequence ID" value="XM_005765357.1"/>
</dbReference>
<dbReference type="PANTHER" id="PTHR24221:SF503">
    <property type="entry name" value="MITOCHONDRIAL POTASSIUM CHANNEL ATP-BINDING SUBUNIT"/>
    <property type="match status" value="1"/>
</dbReference>
<dbReference type="GO" id="GO:0016020">
    <property type="term" value="C:membrane"/>
    <property type="evidence" value="ECO:0007669"/>
    <property type="project" value="UniProtKB-SubCell"/>
</dbReference>
<evidence type="ECO:0000313" key="17">
    <source>
        <dbReference type="Proteomes" id="UP000013827"/>
    </source>
</evidence>
<protein>
    <recommendedName>
        <fullName evidence="18">ABC transporter</fullName>
    </recommendedName>
</protein>
<dbReference type="FunFam" id="3.40.50.300:FF:000479">
    <property type="entry name" value="Multidrug resistance protein 1A"/>
    <property type="match status" value="1"/>
</dbReference>
<dbReference type="SUPFAM" id="SSF52540">
    <property type="entry name" value="P-loop containing nucleoside triphosphate hydrolases"/>
    <property type="match status" value="2"/>
</dbReference>
<dbReference type="GO" id="GO:0005524">
    <property type="term" value="F:ATP binding"/>
    <property type="evidence" value="ECO:0007669"/>
    <property type="project" value="UniProtKB-KW"/>
</dbReference>
<feature type="domain" description="ABC transporter" evidence="14">
    <location>
        <begin position="645"/>
        <end position="852"/>
    </location>
</feature>
<dbReference type="PANTHER" id="PTHR24221">
    <property type="entry name" value="ATP-BINDING CASSETTE SUB-FAMILY B"/>
    <property type="match status" value="1"/>
</dbReference>
<feature type="transmembrane region" description="Helical" evidence="13">
    <location>
        <begin position="532"/>
        <end position="557"/>
    </location>
</feature>
<dbReference type="Gene3D" id="1.20.1560.10">
    <property type="entry name" value="ABC transporter type 1, transmembrane domain"/>
    <property type="match status" value="2"/>
</dbReference>
<keyword evidence="9 13" id="KW-1133">Transmembrane helix</keyword>
<dbReference type="InterPro" id="IPR003439">
    <property type="entry name" value="ABC_transporter-like_ATP-bd"/>
</dbReference>
<evidence type="ECO:0000256" key="3">
    <source>
        <dbReference type="ARBA" id="ARBA00022448"/>
    </source>
</evidence>
<dbReference type="InterPro" id="IPR017871">
    <property type="entry name" value="ABC_transporter-like_CS"/>
</dbReference>
<keyword evidence="7" id="KW-0067">ATP-binding</keyword>
<dbReference type="InterPro" id="IPR036640">
    <property type="entry name" value="ABC1_TM_sf"/>
</dbReference>
<reference evidence="16" key="2">
    <citation type="submission" date="2024-10" db="UniProtKB">
        <authorList>
            <consortium name="EnsemblProtists"/>
        </authorList>
    </citation>
    <scope>IDENTIFICATION</scope>
</reference>
<evidence type="ECO:0000256" key="1">
    <source>
        <dbReference type="ARBA" id="ARBA00004141"/>
    </source>
</evidence>
<comment type="similarity">
    <text evidence="2">Belongs to the ABC transporter superfamily. ABCB family. Multidrug resistance exporter (TC 3.A.1.201) subfamily.</text>
</comment>
<evidence type="ECO:0000256" key="6">
    <source>
        <dbReference type="ARBA" id="ARBA00022741"/>
    </source>
</evidence>
<feature type="transmembrane region" description="Helical" evidence="13">
    <location>
        <begin position="336"/>
        <end position="353"/>
    </location>
</feature>
<dbReference type="PROSITE" id="PS50929">
    <property type="entry name" value="ABC_TM1F"/>
    <property type="match status" value="1"/>
</dbReference>
<keyword evidence="5" id="KW-0677">Repeat</keyword>
<keyword evidence="11" id="KW-0325">Glycoprotein</keyword>
<feature type="transmembrane region" description="Helical" evidence="13">
    <location>
        <begin position="585"/>
        <end position="606"/>
    </location>
</feature>
<keyword evidence="17" id="KW-1185">Reference proteome</keyword>
<keyword evidence="8" id="KW-1278">Translocase</keyword>
<feature type="transmembrane region" description="Helical" evidence="13">
    <location>
        <begin position="417"/>
        <end position="435"/>
    </location>
</feature>
<dbReference type="STRING" id="2903.R1DER6"/>
<feature type="domain" description="ABC transporter" evidence="14">
    <location>
        <begin position="3"/>
        <end position="208"/>
    </location>
</feature>
<dbReference type="GO" id="GO:0140359">
    <property type="term" value="F:ABC-type transporter activity"/>
    <property type="evidence" value="ECO:0007669"/>
    <property type="project" value="InterPro"/>
</dbReference>
<feature type="transmembrane region" description="Helical" evidence="13">
    <location>
        <begin position="295"/>
        <end position="316"/>
    </location>
</feature>
<evidence type="ECO:0000256" key="10">
    <source>
        <dbReference type="ARBA" id="ARBA00023136"/>
    </source>
</evidence>
<dbReference type="eggNOG" id="KOG0055">
    <property type="taxonomic scope" value="Eukaryota"/>
</dbReference>
<evidence type="ECO:0000259" key="14">
    <source>
        <dbReference type="PROSITE" id="PS50893"/>
    </source>
</evidence>
<feature type="domain" description="ABC transmembrane type-1" evidence="15">
    <location>
        <begin position="296"/>
        <end position="600"/>
    </location>
</feature>
<name>A0A0D3IP00_EMIH1</name>
<evidence type="ECO:0000256" key="13">
    <source>
        <dbReference type="SAM" id="Phobius"/>
    </source>
</evidence>
<feature type="transmembrane region" description="Helical" evidence="13">
    <location>
        <begin position="441"/>
        <end position="464"/>
    </location>
</feature>
<evidence type="ECO:0000256" key="11">
    <source>
        <dbReference type="ARBA" id="ARBA00023180"/>
    </source>
</evidence>
<dbReference type="PROSITE" id="PS50893">
    <property type="entry name" value="ABC_TRANSPORTER_2"/>
    <property type="match status" value="2"/>
</dbReference>
<evidence type="ECO:0000256" key="8">
    <source>
        <dbReference type="ARBA" id="ARBA00022967"/>
    </source>
</evidence>
<dbReference type="Gene3D" id="3.40.50.300">
    <property type="entry name" value="P-loop containing nucleotide triphosphate hydrolases"/>
    <property type="match status" value="2"/>
</dbReference>
<keyword evidence="3" id="KW-0813">Transport</keyword>
<dbReference type="PROSITE" id="PS00211">
    <property type="entry name" value="ABC_TRANSPORTER_1"/>
    <property type="match status" value="2"/>
</dbReference>
<dbReference type="Pfam" id="PF00005">
    <property type="entry name" value="ABC_tran"/>
    <property type="match status" value="2"/>
</dbReference>
<evidence type="ECO:0000256" key="7">
    <source>
        <dbReference type="ARBA" id="ARBA00022840"/>
    </source>
</evidence>
<evidence type="ECO:0000313" key="16">
    <source>
        <dbReference type="EnsemblProtists" id="EOD12985"/>
    </source>
</evidence>
<dbReference type="EnsemblProtists" id="EOD12985">
    <property type="protein sequence ID" value="EOD12985"/>
    <property type="gene ID" value="EMIHUDRAFT_76619"/>
</dbReference>
<feature type="region of interest" description="Disordered" evidence="12">
    <location>
        <begin position="218"/>
        <end position="269"/>
    </location>
</feature>
<evidence type="ECO:0000259" key="15">
    <source>
        <dbReference type="PROSITE" id="PS50929"/>
    </source>
</evidence>
<keyword evidence="6" id="KW-0547">Nucleotide-binding</keyword>
<evidence type="ECO:0000256" key="2">
    <source>
        <dbReference type="ARBA" id="ARBA00007577"/>
    </source>
</evidence>
<dbReference type="FunFam" id="3.40.50.300:FF:000240">
    <property type="entry name" value="ABC transporter B family member 20"/>
    <property type="match status" value="1"/>
</dbReference>
<keyword evidence="4 13" id="KW-0812">Transmembrane</keyword>
<dbReference type="PaxDb" id="2903-EOD12985"/>
<evidence type="ECO:0000256" key="12">
    <source>
        <dbReference type="SAM" id="MobiDB-lite"/>
    </source>
</evidence>
<sequence>ALVGPSGSGKSTIVALLQRFYDPQAGAVLLDGRDIRTLNLRWLRSQLGLVGQEPILFQGSVAENIRYGKQGASQEEVEEAARQANAHGFITADLSEGYDTQVGQSGSKLSGGQKQRVAIARAIIKQPAVLLLDEATSALDNKSEKVVQAALDHVMQALHTTSVVIAHRLSTIRGADKIAVICKGAVVEQGTYDELLAIGEGGLFHGLAAKQEKDSGEDRLVEASLSTSRRPARPTRKKALDAAGEAGAAQTHTTATDAQPSAEDEAAGVLEAKERPASAVKRLISLYSRRNKMRLAFGFVASALCGCAAGFMGAVLTHATFPFRDEYDPDALESIVVFWGVLAISLGAFIHIFETLYKTQFAVSGEALTRRLRVLTLQKLLRQDMGYFDEDSNSVGALTAFLASRVSLVQGVVQDNLQGLIVLIATLFTAVGVSVSDLGEWRVLLIFIGGYLPFIVFLVVGQVITGSQEERHKAQGADGDESEGSRTAGALVGEVVGAIKTVASFNAEERVLERYSAAVAEERRRVTGWRMYVGSMCMAIGQAGAVAIFGVVLYYAFWVIENNAESLFTGNDSCPIPSIDIGRMFVPMFSIVGFLLAIGSNAAVAIDAKAGKDAATQLFARIERVSLRDPSSPDGERLDEVRGAIEVRDVRFAYPTRPDLWVCRGYSLQIAAGTSCALVGPSGSGKSTIVALLQRFYDPQAGAVLLDGRDIRTLNLRWLRSQLGLVGQEPILFQGSVAENIRYGKQGASQEEVEEAARQANAHGFITADLSEGYDTQVGLRGGHLSGGQKQRVAIARAIVRKPAIMLLDEATSALDNESEKVVQAALDALTARSAEGLRQTTITIAHRLSTIR</sequence>
<accession>A0A0D3IP00</accession>
<dbReference type="InterPro" id="IPR003593">
    <property type="entry name" value="AAA+_ATPase"/>
</dbReference>
<dbReference type="GO" id="GO:0016887">
    <property type="term" value="F:ATP hydrolysis activity"/>
    <property type="evidence" value="ECO:0007669"/>
    <property type="project" value="InterPro"/>
</dbReference>
<dbReference type="InterPro" id="IPR027417">
    <property type="entry name" value="P-loop_NTPase"/>
</dbReference>
<evidence type="ECO:0000256" key="4">
    <source>
        <dbReference type="ARBA" id="ARBA00022692"/>
    </source>
</evidence>
<dbReference type="SMART" id="SM00382">
    <property type="entry name" value="AAA"/>
    <property type="match status" value="2"/>
</dbReference>
<dbReference type="InterPro" id="IPR011527">
    <property type="entry name" value="ABC1_TM_dom"/>
</dbReference>
<dbReference type="KEGG" id="ehx:EMIHUDRAFT_76619"/>
<dbReference type="HOGENOM" id="CLU_000604_17_2_1"/>
<dbReference type="Proteomes" id="UP000013827">
    <property type="component" value="Unassembled WGS sequence"/>
</dbReference>
<proteinExistence type="inferred from homology"/>
<dbReference type="SUPFAM" id="SSF90123">
    <property type="entry name" value="ABC transporter transmembrane region"/>
    <property type="match status" value="1"/>
</dbReference>
<dbReference type="OMA" id="QPAFAFC"/>
<comment type="subcellular location">
    <subcellularLocation>
        <location evidence="1">Membrane</location>
        <topology evidence="1">Multi-pass membrane protein</topology>
    </subcellularLocation>
</comment>
<evidence type="ECO:0000256" key="5">
    <source>
        <dbReference type="ARBA" id="ARBA00022737"/>
    </source>
</evidence>
<dbReference type="Pfam" id="PF00664">
    <property type="entry name" value="ABC_membrane"/>
    <property type="match status" value="1"/>
</dbReference>
<reference evidence="17" key="1">
    <citation type="journal article" date="2013" name="Nature">
        <title>Pan genome of the phytoplankton Emiliania underpins its global distribution.</title>
        <authorList>
            <person name="Read B.A."/>
            <person name="Kegel J."/>
            <person name="Klute M.J."/>
            <person name="Kuo A."/>
            <person name="Lefebvre S.C."/>
            <person name="Maumus F."/>
            <person name="Mayer C."/>
            <person name="Miller J."/>
            <person name="Monier A."/>
            <person name="Salamov A."/>
            <person name="Young J."/>
            <person name="Aguilar M."/>
            <person name="Claverie J.M."/>
            <person name="Frickenhaus S."/>
            <person name="Gonzalez K."/>
            <person name="Herman E.K."/>
            <person name="Lin Y.C."/>
            <person name="Napier J."/>
            <person name="Ogata H."/>
            <person name="Sarno A.F."/>
            <person name="Shmutz J."/>
            <person name="Schroeder D."/>
            <person name="de Vargas C."/>
            <person name="Verret F."/>
            <person name="von Dassow P."/>
            <person name="Valentin K."/>
            <person name="Van de Peer Y."/>
            <person name="Wheeler G."/>
            <person name="Dacks J.B."/>
            <person name="Delwiche C.F."/>
            <person name="Dyhrman S.T."/>
            <person name="Glockner G."/>
            <person name="John U."/>
            <person name="Richards T."/>
            <person name="Worden A.Z."/>
            <person name="Zhang X."/>
            <person name="Grigoriev I.V."/>
            <person name="Allen A.E."/>
            <person name="Bidle K."/>
            <person name="Borodovsky M."/>
            <person name="Bowler C."/>
            <person name="Brownlee C."/>
            <person name="Cock J.M."/>
            <person name="Elias M."/>
            <person name="Gladyshev V.N."/>
            <person name="Groth M."/>
            <person name="Guda C."/>
            <person name="Hadaegh A."/>
            <person name="Iglesias-Rodriguez M.D."/>
            <person name="Jenkins J."/>
            <person name="Jones B.M."/>
            <person name="Lawson T."/>
            <person name="Leese F."/>
            <person name="Lindquist E."/>
            <person name="Lobanov A."/>
            <person name="Lomsadze A."/>
            <person name="Malik S.B."/>
            <person name="Marsh M.E."/>
            <person name="Mackinder L."/>
            <person name="Mock T."/>
            <person name="Mueller-Roeber B."/>
            <person name="Pagarete A."/>
            <person name="Parker M."/>
            <person name="Probert I."/>
            <person name="Quesneville H."/>
            <person name="Raines C."/>
            <person name="Rensing S.A."/>
            <person name="Riano-Pachon D.M."/>
            <person name="Richier S."/>
            <person name="Rokitta S."/>
            <person name="Shiraiwa Y."/>
            <person name="Soanes D.M."/>
            <person name="van der Giezen M."/>
            <person name="Wahlund T.M."/>
            <person name="Williams B."/>
            <person name="Wilson W."/>
            <person name="Wolfe G."/>
            <person name="Wurch L.L."/>
        </authorList>
    </citation>
    <scope>NUCLEOTIDE SEQUENCE</scope>
</reference>
<organism evidence="16 17">
    <name type="scientific">Emiliania huxleyi (strain CCMP1516)</name>
    <dbReference type="NCBI Taxonomy" id="280463"/>
    <lineage>
        <taxon>Eukaryota</taxon>
        <taxon>Haptista</taxon>
        <taxon>Haptophyta</taxon>
        <taxon>Prymnesiophyceae</taxon>
        <taxon>Isochrysidales</taxon>
        <taxon>Noelaerhabdaceae</taxon>
        <taxon>Emiliania</taxon>
    </lineage>
</organism>